<accession>A0ABY7AQU8</accession>
<name>A0ABY7AQU8_9ALTE</name>
<evidence type="ECO:0000259" key="2">
    <source>
        <dbReference type="Pfam" id="PF04773"/>
    </source>
</evidence>
<dbReference type="EMBL" id="CP109966">
    <property type="protein sequence ID" value="WAJ71859.1"/>
    <property type="molecule type" value="Genomic_DNA"/>
</dbReference>
<keyword evidence="3" id="KW-0614">Plasmid</keyword>
<evidence type="ECO:0000256" key="1">
    <source>
        <dbReference type="SAM" id="Phobius"/>
    </source>
</evidence>
<proteinExistence type="predicted"/>
<dbReference type="RefSeq" id="WP_268076581.1">
    <property type="nucleotide sequence ID" value="NZ_CP109966.1"/>
</dbReference>
<sequence length="309" mass="34559">MNKSDADKKQFLQNEERLLEAILLDPALQEALESESIVDEKNNVVALNAFTSEQKCRQAHGGKSSYWRTFSVAASVLLVVVFGLTSFYKTDNQLIVQQSVNQQAYSSGIAQTKTVTLADESVVTLNAASKIKVQYTEHQRNVTLLAGEAYFNVAKNVNKPFNVITENGKITVLGTQFNVDQTKDSVAVNVYEGKVEVRDINDIRQQLLAGDKVAFTSDGSEAKSQFNFENGVDWQQGQLRFTNVKLAQVIEKLNRYAEHPLYLDPVLNHKLVTATFKLDDMEGNISLLRELYQLDALVTGKSRYLTPKI</sequence>
<dbReference type="Proteomes" id="UP001163726">
    <property type="component" value="Plasmid pCadTS8_1"/>
</dbReference>
<evidence type="ECO:0000313" key="3">
    <source>
        <dbReference type="EMBL" id="WAJ71859.1"/>
    </source>
</evidence>
<feature type="domain" description="FecR protein" evidence="2">
    <location>
        <begin position="105"/>
        <end position="196"/>
    </location>
</feature>
<evidence type="ECO:0000313" key="4">
    <source>
        <dbReference type="Proteomes" id="UP001163726"/>
    </source>
</evidence>
<keyword evidence="1" id="KW-1133">Transmembrane helix</keyword>
<keyword evidence="4" id="KW-1185">Reference proteome</keyword>
<geneLocation type="plasmid" evidence="3 4">
    <name>pCadTS8_1</name>
</geneLocation>
<gene>
    <name evidence="3" type="ORF">OLW01_14110</name>
</gene>
<protein>
    <submittedName>
        <fullName evidence="3">FecR domain-containing protein</fullName>
    </submittedName>
</protein>
<keyword evidence="1" id="KW-0472">Membrane</keyword>
<dbReference type="PANTHER" id="PTHR30273">
    <property type="entry name" value="PERIPLASMIC SIGNAL SENSOR AND SIGMA FACTOR ACTIVATOR FECR-RELATED"/>
    <property type="match status" value="1"/>
</dbReference>
<dbReference type="InterPro" id="IPR006860">
    <property type="entry name" value="FecR"/>
</dbReference>
<dbReference type="InterPro" id="IPR012373">
    <property type="entry name" value="Ferrdict_sens_TM"/>
</dbReference>
<reference evidence="3" key="1">
    <citation type="submission" date="2022-10" db="EMBL/GenBank/DDBJ databases">
        <title>Catenovulum adriacola sp. nov. isolated in the Harbour of Susak.</title>
        <authorList>
            <person name="Schoch T."/>
            <person name="Reich S.J."/>
            <person name="Stoeferle S."/>
            <person name="Flaiz M."/>
            <person name="Kazda M."/>
            <person name="Riedel C.U."/>
            <person name="Duerre P."/>
        </authorList>
    </citation>
    <scope>NUCLEOTIDE SEQUENCE</scope>
    <source>
        <strain evidence="3">TS8</strain>
        <plasmid evidence="3">pCadTS8_1</plasmid>
    </source>
</reference>
<dbReference type="PANTHER" id="PTHR30273:SF2">
    <property type="entry name" value="PROTEIN FECR"/>
    <property type="match status" value="1"/>
</dbReference>
<dbReference type="Gene3D" id="2.60.120.1440">
    <property type="match status" value="1"/>
</dbReference>
<organism evidence="3 4">
    <name type="scientific">Catenovulum adriaticum</name>
    <dbReference type="NCBI Taxonomy" id="2984846"/>
    <lineage>
        <taxon>Bacteria</taxon>
        <taxon>Pseudomonadati</taxon>
        <taxon>Pseudomonadota</taxon>
        <taxon>Gammaproteobacteria</taxon>
        <taxon>Alteromonadales</taxon>
        <taxon>Alteromonadaceae</taxon>
        <taxon>Catenovulum</taxon>
    </lineage>
</organism>
<feature type="transmembrane region" description="Helical" evidence="1">
    <location>
        <begin position="65"/>
        <end position="88"/>
    </location>
</feature>
<keyword evidence="1" id="KW-0812">Transmembrane</keyword>
<dbReference type="Pfam" id="PF04773">
    <property type="entry name" value="FecR"/>
    <property type="match status" value="1"/>
</dbReference>